<evidence type="ECO:0000313" key="1">
    <source>
        <dbReference type="EMBL" id="CAI9739234.1"/>
    </source>
</evidence>
<reference evidence="1" key="1">
    <citation type="submission" date="2023-08" db="EMBL/GenBank/DDBJ databases">
        <authorList>
            <person name="Alioto T."/>
            <person name="Alioto T."/>
            <person name="Gomez Garrido J."/>
        </authorList>
    </citation>
    <scope>NUCLEOTIDE SEQUENCE</scope>
</reference>
<dbReference type="AlphaFoldDB" id="A0AA36FJF6"/>
<dbReference type="Proteomes" id="UP001162480">
    <property type="component" value="Chromosome 23"/>
</dbReference>
<proteinExistence type="predicted"/>
<evidence type="ECO:0000313" key="2">
    <source>
        <dbReference type="Proteomes" id="UP001162480"/>
    </source>
</evidence>
<name>A0AA36FJF6_OCTVU</name>
<sequence length="74" mass="8354">MESGGKGKSRPLCNEIYIIHGEARRILRKIKEVTLMEGLAEGPISEHTFQTQMTDGGRETSVTFSNMEYKGFEM</sequence>
<organism evidence="1 2">
    <name type="scientific">Octopus vulgaris</name>
    <name type="common">Common octopus</name>
    <dbReference type="NCBI Taxonomy" id="6645"/>
    <lineage>
        <taxon>Eukaryota</taxon>
        <taxon>Metazoa</taxon>
        <taxon>Spiralia</taxon>
        <taxon>Lophotrochozoa</taxon>
        <taxon>Mollusca</taxon>
        <taxon>Cephalopoda</taxon>
        <taxon>Coleoidea</taxon>
        <taxon>Octopodiformes</taxon>
        <taxon>Octopoda</taxon>
        <taxon>Incirrata</taxon>
        <taxon>Octopodidae</taxon>
        <taxon>Octopus</taxon>
    </lineage>
</organism>
<gene>
    <name evidence="1" type="ORF">OCTVUL_1B012754</name>
</gene>
<dbReference type="EMBL" id="OX597836">
    <property type="protein sequence ID" value="CAI9739234.1"/>
    <property type="molecule type" value="Genomic_DNA"/>
</dbReference>
<keyword evidence="2" id="KW-1185">Reference proteome</keyword>
<protein>
    <submittedName>
        <fullName evidence="1">Uncharacterized protein</fullName>
    </submittedName>
</protein>
<accession>A0AA36FJF6</accession>